<evidence type="ECO:0000259" key="1">
    <source>
        <dbReference type="Pfam" id="PF01261"/>
    </source>
</evidence>
<dbReference type="SUPFAM" id="SSF51658">
    <property type="entry name" value="Xylose isomerase-like"/>
    <property type="match status" value="1"/>
</dbReference>
<dbReference type="InterPro" id="IPR050312">
    <property type="entry name" value="IolE/XylAMocC-like"/>
</dbReference>
<gene>
    <name evidence="2" type="ORF">H9S92_18260</name>
</gene>
<sequence>MQLGYVSAILPELTLEENLAFAASVGYDCLEVMCWPPGKAERRYAGVTHLNVDTLTTAEISRIQDLQQQYGVRISALGYYPNPLVADEAEAKVYTDHLRALIDAAAALEVFCVTTFVGRDKDRTIEAQWPRFLATWRPIVAHAAAKNVRIGIENCPMRFTKDEWPGGTNLAISPAVWERMWADIPDAHWGLNYDPSHFILQHMDYTLPFRQYPERMIHIHAKDARIDVEKRNHHGVFSHPNLWHTPKIPGLGDVDWGRFVGYLRETGYDGAVCVEVEDRTFEGSLSKRQAALRQSYAYLRPFVF</sequence>
<dbReference type="PANTHER" id="PTHR12110">
    <property type="entry name" value="HYDROXYPYRUVATE ISOMERASE"/>
    <property type="match status" value="1"/>
</dbReference>
<dbReference type="Proteomes" id="UP000650081">
    <property type="component" value="Unassembled WGS sequence"/>
</dbReference>
<protein>
    <submittedName>
        <fullName evidence="2">Sugar phosphate isomerase/epimerase</fullName>
    </submittedName>
</protein>
<name>A0A923PL89_9BACT</name>
<organism evidence="2 3">
    <name type="scientific">Neolewinella lacunae</name>
    <dbReference type="NCBI Taxonomy" id="1517758"/>
    <lineage>
        <taxon>Bacteria</taxon>
        <taxon>Pseudomonadati</taxon>
        <taxon>Bacteroidota</taxon>
        <taxon>Saprospiria</taxon>
        <taxon>Saprospirales</taxon>
        <taxon>Lewinellaceae</taxon>
        <taxon>Neolewinella</taxon>
    </lineage>
</organism>
<proteinExistence type="predicted"/>
<evidence type="ECO:0000313" key="2">
    <source>
        <dbReference type="EMBL" id="MBC6996120.1"/>
    </source>
</evidence>
<evidence type="ECO:0000313" key="3">
    <source>
        <dbReference type="Proteomes" id="UP000650081"/>
    </source>
</evidence>
<dbReference type="AlphaFoldDB" id="A0A923PL89"/>
<dbReference type="Gene3D" id="3.20.20.150">
    <property type="entry name" value="Divalent-metal-dependent TIM barrel enzymes"/>
    <property type="match status" value="1"/>
</dbReference>
<reference evidence="2" key="1">
    <citation type="submission" date="2020-08" db="EMBL/GenBank/DDBJ databases">
        <title>Lewinella bacteria from marine environments.</title>
        <authorList>
            <person name="Zhong Y."/>
        </authorList>
    </citation>
    <scope>NUCLEOTIDE SEQUENCE</scope>
    <source>
        <strain evidence="2">KCTC 42187</strain>
    </source>
</reference>
<dbReference type="InterPro" id="IPR036237">
    <property type="entry name" value="Xyl_isomerase-like_sf"/>
</dbReference>
<dbReference type="GO" id="GO:0016853">
    <property type="term" value="F:isomerase activity"/>
    <property type="evidence" value="ECO:0007669"/>
    <property type="project" value="UniProtKB-KW"/>
</dbReference>
<accession>A0A923PL89</accession>
<dbReference type="InterPro" id="IPR013022">
    <property type="entry name" value="Xyl_isomerase-like_TIM-brl"/>
</dbReference>
<keyword evidence="3" id="KW-1185">Reference proteome</keyword>
<dbReference type="RefSeq" id="WP_187468139.1">
    <property type="nucleotide sequence ID" value="NZ_JACSIT010000149.1"/>
</dbReference>
<comment type="caution">
    <text evidence="2">The sequence shown here is derived from an EMBL/GenBank/DDBJ whole genome shotgun (WGS) entry which is preliminary data.</text>
</comment>
<dbReference type="Pfam" id="PF01261">
    <property type="entry name" value="AP_endonuc_2"/>
    <property type="match status" value="1"/>
</dbReference>
<keyword evidence="2" id="KW-0413">Isomerase</keyword>
<dbReference type="EMBL" id="JACSIT010000149">
    <property type="protein sequence ID" value="MBC6996120.1"/>
    <property type="molecule type" value="Genomic_DNA"/>
</dbReference>
<feature type="domain" description="Xylose isomerase-like TIM barrel" evidence="1">
    <location>
        <begin position="19"/>
        <end position="300"/>
    </location>
</feature>
<dbReference type="PANTHER" id="PTHR12110:SF21">
    <property type="entry name" value="XYLOSE ISOMERASE-LIKE TIM BARREL DOMAIN-CONTAINING PROTEIN"/>
    <property type="match status" value="1"/>
</dbReference>